<dbReference type="Pfam" id="PF13371">
    <property type="entry name" value="TPR_9"/>
    <property type="match status" value="1"/>
</dbReference>
<comment type="similarity">
    <text evidence="1">Belongs to the UPF0162 family.</text>
</comment>
<dbReference type="InterPro" id="IPR032698">
    <property type="entry name" value="SirB1_N"/>
</dbReference>
<dbReference type="RefSeq" id="WP_347608205.1">
    <property type="nucleotide sequence ID" value="NZ_JBDPZC010000002.1"/>
</dbReference>
<protein>
    <submittedName>
        <fullName evidence="3">Transglutaminase-like domain-containing protein</fullName>
    </submittedName>
</protein>
<dbReference type="PANTHER" id="PTHR31350">
    <property type="entry name" value="SI:DKEY-261L7.2"/>
    <property type="match status" value="1"/>
</dbReference>
<dbReference type="Pfam" id="PF13369">
    <property type="entry name" value="Transglut_core2"/>
    <property type="match status" value="1"/>
</dbReference>
<dbReference type="EMBL" id="JBDPZC010000002">
    <property type="protein sequence ID" value="MEO3712585.1"/>
    <property type="molecule type" value="Genomic_DNA"/>
</dbReference>
<dbReference type="Gene3D" id="1.25.40.10">
    <property type="entry name" value="Tetratricopeptide repeat domain"/>
    <property type="match status" value="1"/>
</dbReference>
<name>A0ABV0GC03_9BURK</name>
<feature type="domain" description="Protein SirB1 N-terminal" evidence="2">
    <location>
        <begin position="47"/>
        <end position="204"/>
    </location>
</feature>
<evidence type="ECO:0000256" key="1">
    <source>
        <dbReference type="ARBA" id="ARBA00007100"/>
    </source>
</evidence>
<dbReference type="PANTHER" id="PTHR31350:SF21">
    <property type="entry name" value="F-BOX ONLY PROTEIN 21"/>
    <property type="match status" value="1"/>
</dbReference>
<evidence type="ECO:0000259" key="2">
    <source>
        <dbReference type="Pfam" id="PF13369"/>
    </source>
</evidence>
<organism evidence="3 4">
    <name type="scientific">Roseateles flavus</name>
    <dbReference type="NCBI Taxonomy" id="3149041"/>
    <lineage>
        <taxon>Bacteria</taxon>
        <taxon>Pseudomonadati</taxon>
        <taxon>Pseudomonadota</taxon>
        <taxon>Betaproteobacteria</taxon>
        <taxon>Burkholderiales</taxon>
        <taxon>Sphaerotilaceae</taxon>
        <taxon>Roseateles</taxon>
    </lineage>
</organism>
<dbReference type="InterPro" id="IPR011990">
    <property type="entry name" value="TPR-like_helical_dom_sf"/>
</dbReference>
<evidence type="ECO:0000313" key="4">
    <source>
        <dbReference type="Proteomes" id="UP001462640"/>
    </source>
</evidence>
<dbReference type="Proteomes" id="UP001462640">
    <property type="component" value="Unassembled WGS sequence"/>
</dbReference>
<sequence length="290" mass="32855">MTAYLDLAAVDPLDYFARLVAEDDSLNLLEAAATLAQDEWPQLDVQQLLADVDELALRLKRRVPADAVASLRLRLLNQFFFQEQGFAGNVNDYYASGNSYLHEVLKTRRGIPISLSLLYAELALQLGLRARGISFPGHFLVCLKLPAGEVVMDVFHGRSLSRDALEELLHPLRERAGVSDPADLPLELFLQPCSPRQWLARMLRNLKEIHRRAAAWALLLQVQHRLLILLPGDAEELLDRAHTLERLMQWPEAVADYEQLLSLHPPVELAQQARERLEQLRHSPGGRLLH</sequence>
<proteinExistence type="inferred from homology"/>
<comment type="caution">
    <text evidence="3">The sequence shown here is derived from an EMBL/GenBank/DDBJ whole genome shotgun (WGS) entry which is preliminary data.</text>
</comment>
<accession>A0ABV0GC03</accession>
<gene>
    <name evidence="3" type="ORF">ABDJ40_07365</name>
</gene>
<evidence type="ECO:0000313" key="3">
    <source>
        <dbReference type="EMBL" id="MEO3712585.1"/>
    </source>
</evidence>
<reference evidence="3 4" key="1">
    <citation type="submission" date="2024-05" db="EMBL/GenBank/DDBJ databases">
        <title>Roseateles sp. 2.12 16S ribosomal RNA gene Genome sequencing and assembly.</title>
        <authorList>
            <person name="Woo H."/>
        </authorList>
    </citation>
    <scope>NUCLEOTIDE SEQUENCE [LARGE SCALE GENOMIC DNA]</scope>
    <source>
        <strain evidence="3 4">2.12</strain>
    </source>
</reference>
<keyword evidence="4" id="KW-1185">Reference proteome</keyword>